<dbReference type="SMART" id="SM00729">
    <property type="entry name" value="Elp3"/>
    <property type="match status" value="1"/>
</dbReference>
<organism evidence="8 9">
    <name type="scientific">Iocasia fonsfrigidae</name>
    <dbReference type="NCBI Taxonomy" id="2682810"/>
    <lineage>
        <taxon>Bacteria</taxon>
        <taxon>Bacillati</taxon>
        <taxon>Bacillota</taxon>
        <taxon>Clostridia</taxon>
        <taxon>Halanaerobiales</taxon>
        <taxon>Halanaerobiaceae</taxon>
        <taxon>Iocasia</taxon>
    </lineage>
</organism>
<dbReference type="InterPro" id="IPR007197">
    <property type="entry name" value="rSAM"/>
</dbReference>
<dbReference type="GO" id="GO:0032324">
    <property type="term" value="P:molybdopterin cofactor biosynthetic process"/>
    <property type="evidence" value="ECO:0007669"/>
    <property type="project" value="UniProtKB-ARBA"/>
</dbReference>
<dbReference type="AlphaFoldDB" id="A0A8A7KAQ0"/>
<dbReference type="Proteomes" id="UP000665020">
    <property type="component" value="Chromosome"/>
</dbReference>
<dbReference type="SFLD" id="SFLDF00570">
    <property type="entry name" value="tungsten_cofactor_oxidoreducas"/>
    <property type="match status" value="1"/>
</dbReference>
<dbReference type="KEGG" id="ifn:GM661_13495"/>
<keyword evidence="9" id="KW-1185">Reference proteome</keyword>
<evidence type="ECO:0000256" key="4">
    <source>
        <dbReference type="ARBA" id="ARBA00022723"/>
    </source>
</evidence>
<feature type="domain" description="Radical SAM core" evidence="7">
    <location>
        <begin position="1"/>
        <end position="215"/>
    </location>
</feature>
<dbReference type="InterPro" id="IPR058240">
    <property type="entry name" value="rSAM_sf"/>
</dbReference>
<evidence type="ECO:0000313" key="8">
    <source>
        <dbReference type="EMBL" id="QTL98903.1"/>
    </source>
</evidence>
<dbReference type="GO" id="GO:0046872">
    <property type="term" value="F:metal ion binding"/>
    <property type="evidence" value="ECO:0007669"/>
    <property type="project" value="UniProtKB-KW"/>
</dbReference>
<dbReference type="InterPro" id="IPR013785">
    <property type="entry name" value="Aldolase_TIM"/>
</dbReference>
<dbReference type="SUPFAM" id="SSF102114">
    <property type="entry name" value="Radical SAM enzymes"/>
    <property type="match status" value="1"/>
</dbReference>
<dbReference type="PROSITE" id="PS51918">
    <property type="entry name" value="RADICAL_SAM"/>
    <property type="match status" value="1"/>
</dbReference>
<keyword evidence="4" id="KW-0479">Metal-binding</keyword>
<dbReference type="Pfam" id="PF13186">
    <property type="entry name" value="SPASM"/>
    <property type="match status" value="1"/>
</dbReference>
<keyword evidence="2" id="KW-0004">4Fe-4S</keyword>
<reference evidence="8" key="1">
    <citation type="submission" date="2019-12" db="EMBL/GenBank/DDBJ databases">
        <authorList>
            <person name="zhang j."/>
            <person name="sun C.M."/>
        </authorList>
    </citation>
    <scope>NUCLEOTIDE SEQUENCE</scope>
    <source>
        <strain evidence="8">NS-1</strain>
    </source>
</reference>
<keyword evidence="6" id="KW-0411">Iron-sulfur</keyword>
<dbReference type="PANTHER" id="PTHR11228">
    <property type="entry name" value="RADICAL SAM DOMAIN PROTEIN"/>
    <property type="match status" value="1"/>
</dbReference>
<protein>
    <submittedName>
        <fullName evidence="8">Tungsten cofactor oxidoreductase radical SAM maturase</fullName>
    </submittedName>
</protein>
<comment type="cofactor">
    <cofactor evidence="1">
        <name>[4Fe-4S] cluster</name>
        <dbReference type="ChEBI" id="CHEBI:49883"/>
    </cofactor>
</comment>
<dbReference type="InterPro" id="IPR023885">
    <property type="entry name" value="4Fe4S-binding_SPASM_dom"/>
</dbReference>
<evidence type="ECO:0000256" key="5">
    <source>
        <dbReference type="ARBA" id="ARBA00023004"/>
    </source>
</evidence>
<gene>
    <name evidence="8" type="ORF">GM661_13495</name>
</gene>
<evidence type="ECO:0000313" key="9">
    <source>
        <dbReference type="Proteomes" id="UP000665020"/>
    </source>
</evidence>
<dbReference type="NCBIfam" id="TIGR04317">
    <property type="entry name" value="W_rSAM_matur"/>
    <property type="match status" value="1"/>
</dbReference>
<dbReference type="InterPro" id="IPR027604">
    <property type="entry name" value="W_rSAM_matur"/>
</dbReference>
<dbReference type="PROSITE" id="PS01305">
    <property type="entry name" value="MOAA_NIFB_PQQE"/>
    <property type="match status" value="1"/>
</dbReference>
<dbReference type="CDD" id="cd01335">
    <property type="entry name" value="Radical_SAM"/>
    <property type="match status" value="1"/>
</dbReference>
<dbReference type="RefSeq" id="WP_230867303.1">
    <property type="nucleotide sequence ID" value="NZ_CP046640.1"/>
</dbReference>
<dbReference type="Pfam" id="PF04055">
    <property type="entry name" value="Radical_SAM"/>
    <property type="match status" value="1"/>
</dbReference>
<sequence>MSLQKLYLELTNKCNLNCVMCYRHSWTEKLQDMNRELFVKIKKEIKEMGRLKSIVLGGIGEPTCAPLIYEAIEELGNYDLILTTNAIKMDDTLINLIVQYVNLIMVSIDGLHENFSKIRGTNLDLVVNNINKINELKEKKKSSTLYLGIQFVISKNNVDDIFRLIDLASELKVHQLVLSNLLPQKEENADKILYTRYENKEMKRLFAKAYNYSFRKGLNLILPNYELKTERRCIFIEDKAAFISASGEVVPCYRLSHTYKEYVFGREKTVLKHSFANLHDQSLKETWESSEYSNFRSIIRNNRYPSCIDCDYAEGCDLVKDTSTDCYTGSPSCADCLWSRKYIICP</sequence>
<dbReference type="EMBL" id="CP046640">
    <property type="protein sequence ID" value="QTL98903.1"/>
    <property type="molecule type" value="Genomic_DNA"/>
</dbReference>
<evidence type="ECO:0000256" key="6">
    <source>
        <dbReference type="ARBA" id="ARBA00023014"/>
    </source>
</evidence>
<evidence type="ECO:0000256" key="2">
    <source>
        <dbReference type="ARBA" id="ARBA00022485"/>
    </source>
</evidence>
<evidence type="ECO:0000256" key="3">
    <source>
        <dbReference type="ARBA" id="ARBA00022691"/>
    </source>
</evidence>
<dbReference type="PANTHER" id="PTHR11228:SF34">
    <property type="entry name" value="TUNGSTEN-CONTAINING ALDEHYDE FERREDOXIN OXIDOREDUCTASE COFACTOR MODIFYING PROTEIN"/>
    <property type="match status" value="1"/>
</dbReference>
<dbReference type="GO" id="GO:0003824">
    <property type="term" value="F:catalytic activity"/>
    <property type="evidence" value="ECO:0007669"/>
    <property type="project" value="InterPro"/>
</dbReference>
<dbReference type="SFLD" id="SFLDG01067">
    <property type="entry name" value="SPASM/twitch_domain_containing"/>
    <property type="match status" value="1"/>
</dbReference>
<dbReference type="InterPro" id="IPR050377">
    <property type="entry name" value="Radical_SAM_PqqE_MftC-like"/>
</dbReference>
<dbReference type="InterPro" id="IPR034391">
    <property type="entry name" value="AdoMet-like_SPASM_containing"/>
</dbReference>
<dbReference type="Gene3D" id="3.20.20.70">
    <property type="entry name" value="Aldolase class I"/>
    <property type="match status" value="1"/>
</dbReference>
<dbReference type="InterPro" id="IPR000385">
    <property type="entry name" value="MoaA_NifB_PqqE_Fe-S-bd_CS"/>
</dbReference>
<evidence type="ECO:0000256" key="1">
    <source>
        <dbReference type="ARBA" id="ARBA00001966"/>
    </source>
</evidence>
<keyword evidence="3" id="KW-0949">S-adenosyl-L-methionine</keyword>
<name>A0A8A7KAQ0_9FIRM</name>
<dbReference type="SFLD" id="SFLDS00029">
    <property type="entry name" value="Radical_SAM"/>
    <property type="match status" value="1"/>
</dbReference>
<keyword evidence="5" id="KW-0408">Iron</keyword>
<dbReference type="CDD" id="cd21121">
    <property type="entry name" value="SPASM_Cmo-like"/>
    <property type="match status" value="1"/>
</dbReference>
<accession>A0A8A7KAQ0</accession>
<dbReference type="GO" id="GO:0051539">
    <property type="term" value="F:4 iron, 4 sulfur cluster binding"/>
    <property type="evidence" value="ECO:0007669"/>
    <property type="project" value="UniProtKB-KW"/>
</dbReference>
<dbReference type="InterPro" id="IPR006638">
    <property type="entry name" value="Elp3/MiaA/NifB-like_rSAM"/>
</dbReference>
<evidence type="ECO:0000259" key="7">
    <source>
        <dbReference type="PROSITE" id="PS51918"/>
    </source>
</evidence>
<proteinExistence type="predicted"/>
<dbReference type="SFLD" id="SFLDG01387">
    <property type="entry name" value="BtrN-like_SPASM_domain_contain"/>
    <property type="match status" value="1"/>
</dbReference>